<dbReference type="InterPro" id="IPR036390">
    <property type="entry name" value="WH_DNA-bd_sf"/>
</dbReference>
<organism evidence="5 6">
    <name type="scientific">Vagococcus entomophilus</name>
    <dbReference type="NCBI Taxonomy" id="1160095"/>
    <lineage>
        <taxon>Bacteria</taxon>
        <taxon>Bacillati</taxon>
        <taxon>Bacillota</taxon>
        <taxon>Bacilli</taxon>
        <taxon>Lactobacillales</taxon>
        <taxon>Enterococcaceae</taxon>
        <taxon>Vagococcus</taxon>
    </lineage>
</organism>
<dbReference type="OrthoDB" id="2600321at2"/>
<proteinExistence type="predicted"/>
<dbReference type="InterPro" id="IPR036388">
    <property type="entry name" value="WH-like_DNA-bd_sf"/>
</dbReference>
<evidence type="ECO:0000256" key="1">
    <source>
        <dbReference type="ARBA" id="ARBA00023015"/>
    </source>
</evidence>
<sequence length="152" mass="17476">MEKIEELRYLIKAVDKEGEEQHTKMLAPFGVTPSQNEVLKILDQQDGLATTQIGELLICGSDNPSRVLDRLIQKELIKKEKDTIDSRKNNIYLTVKGRAVLKETKKIEVEFNEVIKEKLGNQMKIDEFITILNRQIEGTKTLAQIQKKKLIE</sequence>
<keyword evidence="1" id="KW-0805">Transcription regulation</keyword>
<reference evidence="5 6" key="1">
    <citation type="submission" date="2017-05" db="EMBL/GenBank/DDBJ databases">
        <title>Vagococcus spp. assemblies.</title>
        <authorList>
            <person name="Gulvik C.A."/>
        </authorList>
    </citation>
    <scope>NUCLEOTIDE SEQUENCE [LARGE SCALE GENOMIC DNA]</scope>
    <source>
        <strain evidence="5 6">DSM 24756</strain>
    </source>
</reference>
<dbReference type="Proteomes" id="UP000288669">
    <property type="component" value="Unassembled WGS sequence"/>
</dbReference>
<keyword evidence="6" id="KW-1185">Reference proteome</keyword>
<dbReference type="PROSITE" id="PS50995">
    <property type="entry name" value="HTH_MARR_2"/>
    <property type="match status" value="1"/>
</dbReference>
<dbReference type="SUPFAM" id="SSF46785">
    <property type="entry name" value="Winged helix' DNA-binding domain"/>
    <property type="match status" value="1"/>
</dbReference>
<dbReference type="SMART" id="SM00347">
    <property type="entry name" value="HTH_MARR"/>
    <property type="match status" value="1"/>
</dbReference>
<dbReference type="GO" id="GO:0003700">
    <property type="term" value="F:DNA-binding transcription factor activity"/>
    <property type="evidence" value="ECO:0007669"/>
    <property type="project" value="InterPro"/>
</dbReference>
<keyword evidence="3" id="KW-0804">Transcription</keyword>
<keyword evidence="2" id="KW-0238">DNA-binding</keyword>
<dbReference type="AlphaFoldDB" id="A0A430AFC8"/>
<evidence type="ECO:0000259" key="4">
    <source>
        <dbReference type="PROSITE" id="PS50995"/>
    </source>
</evidence>
<dbReference type="RefSeq" id="WP_126825730.1">
    <property type="nucleotide sequence ID" value="NZ_JBHLWU010000001.1"/>
</dbReference>
<dbReference type="InterPro" id="IPR000835">
    <property type="entry name" value="HTH_MarR-typ"/>
</dbReference>
<name>A0A430AFC8_9ENTE</name>
<comment type="caution">
    <text evidence="5">The sequence shown here is derived from an EMBL/GenBank/DDBJ whole genome shotgun (WGS) entry which is preliminary data.</text>
</comment>
<evidence type="ECO:0000256" key="3">
    <source>
        <dbReference type="ARBA" id="ARBA00023163"/>
    </source>
</evidence>
<accession>A0A430AFC8</accession>
<dbReference type="Pfam" id="PF01047">
    <property type="entry name" value="MarR"/>
    <property type="match status" value="1"/>
</dbReference>
<dbReference type="PANTHER" id="PTHR42756:SF1">
    <property type="entry name" value="TRANSCRIPTIONAL REPRESSOR OF EMRAB OPERON"/>
    <property type="match status" value="1"/>
</dbReference>
<evidence type="ECO:0000313" key="5">
    <source>
        <dbReference type="EMBL" id="RSU06450.1"/>
    </source>
</evidence>
<evidence type="ECO:0000313" key="6">
    <source>
        <dbReference type="Proteomes" id="UP000288669"/>
    </source>
</evidence>
<feature type="domain" description="HTH marR-type" evidence="4">
    <location>
        <begin position="1"/>
        <end position="137"/>
    </location>
</feature>
<dbReference type="GO" id="GO:0003677">
    <property type="term" value="F:DNA binding"/>
    <property type="evidence" value="ECO:0007669"/>
    <property type="project" value="UniProtKB-KW"/>
</dbReference>
<gene>
    <name evidence="5" type="ORF">CBF30_09350</name>
</gene>
<evidence type="ECO:0000256" key="2">
    <source>
        <dbReference type="ARBA" id="ARBA00023125"/>
    </source>
</evidence>
<dbReference type="EMBL" id="NGJZ01000003">
    <property type="protein sequence ID" value="RSU06450.1"/>
    <property type="molecule type" value="Genomic_DNA"/>
</dbReference>
<protein>
    <submittedName>
        <fullName evidence="5">MarR family transcriptional regulator</fullName>
    </submittedName>
</protein>
<dbReference type="Gene3D" id="1.10.10.10">
    <property type="entry name" value="Winged helix-like DNA-binding domain superfamily/Winged helix DNA-binding domain"/>
    <property type="match status" value="1"/>
</dbReference>
<dbReference type="PANTHER" id="PTHR42756">
    <property type="entry name" value="TRANSCRIPTIONAL REGULATOR, MARR"/>
    <property type="match status" value="1"/>
</dbReference>